<name>A0ABR2CF35_9ROSI</name>
<keyword evidence="2" id="KW-1185">Reference proteome</keyword>
<reference evidence="1 2" key="1">
    <citation type="journal article" date="2024" name="G3 (Bethesda)">
        <title>Genome assembly of Hibiscus sabdariffa L. provides insights into metabolisms of medicinal natural products.</title>
        <authorList>
            <person name="Kim T."/>
        </authorList>
    </citation>
    <scope>NUCLEOTIDE SEQUENCE [LARGE SCALE GENOMIC DNA]</scope>
    <source>
        <strain evidence="1">TK-2024</strain>
        <tissue evidence="1">Old leaves</tissue>
    </source>
</reference>
<dbReference type="EMBL" id="JBBPBM010000053">
    <property type="protein sequence ID" value="KAK8518149.1"/>
    <property type="molecule type" value="Genomic_DNA"/>
</dbReference>
<organism evidence="1 2">
    <name type="scientific">Hibiscus sabdariffa</name>
    <name type="common">roselle</name>
    <dbReference type="NCBI Taxonomy" id="183260"/>
    <lineage>
        <taxon>Eukaryota</taxon>
        <taxon>Viridiplantae</taxon>
        <taxon>Streptophyta</taxon>
        <taxon>Embryophyta</taxon>
        <taxon>Tracheophyta</taxon>
        <taxon>Spermatophyta</taxon>
        <taxon>Magnoliopsida</taxon>
        <taxon>eudicotyledons</taxon>
        <taxon>Gunneridae</taxon>
        <taxon>Pentapetalae</taxon>
        <taxon>rosids</taxon>
        <taxon>malvids</taxon>
        <taxon>Malvales</taxon>
        <taxon>Malvaceae</taxon>
        <taxon>Malvoideae</taxon>
        <taxon>Hibiscus</taxon>
    </lineage>
</organism>
<evidence type="ECO:0000313" key="2">
    <source>
        <dbReference type="Proteomes" id="UP001472677"/>
    </source>
</evidence>
<sequence>MKRFGLGRVTQWQAGLAELLGSYCLTGSRRIEPALPDSFRPFGFGLCDNGSDEMGNGGCRLKMEMEGDEAWLFRDEWVLQWGGSLMPSFGAVEVVTDGGRLARWGILSDVS</sequence>
<proteinExistence type="predicted"/>
<evidence type="ECO:0000313" key="1">
    <source>
        <dbReference type="EMBL" id="KAK8518149.1"/>
    </source>
</evidence>
<dbReference type="Proteomes" id="UP001472677">
    <property type="component" value="Unassembled WGS sequence"/>
</dbReference>
<accession>A0ABR2CF35</accession>
<comment type="caution">
    <text evidence="1">The sequence shown here is derived from an EMBL/GenBank/DDBJ whole genome shotgun (WGS) entry which is preliminary data.</text>
</comment>
<gene>
    <name evidence="1" type="ORF">V6N12_017307</name>
</gene>
<protein>
    <submittedName>
        <fullName evidence="1">Uncharacterized protein</fullName>
    </submittedName>
</protein>